<dbReference type="AlphaFoldDB" id="A0A1I0K7K9"/>
<dbReference type="STRING" id="568860.SAMN05421811_107172"/>
<dbReference type="InterPro" id="IPR051531">
    <property type="entry name" value="N-acetyltransferase"/>
</dbReference>
<dbReference type="SUPFAM" id="SSF55729">
    <property type="entry name" value="Acyl-CoA N-acyltransferases (Nat)"/>
    <property type="match status" value="1"/>
</dbReference>
<dbReference type="Pfam" id="PF13302">
    <property type="entry name" value="Acetyltransf_3"/>
    <property type="match status" value="1"/>
</dbReference>
<dbReference type="Proteomes" id="UP000199361">
    <property type="component" value="Unassembled WGS sequence"/>
</dbReference>
<accession>A0A1I0K7K9</accession>
<dbReference type="GO" id="GO:0016747">
    <property type="term" value="F:acyltransferase activity, transferring groups other than amino-acyl groups"/>
    <property type="evidence" value="ECO:0007669"/>
    <property type="project" value="InterPro"/>
</dbReference>
<organism evidence="3 4">
    <name type="scientific">Nonomuraea wenchangensis</name>
    <dbReference type="NCBI Taxonomy" id="568860"/>
    <lineage>
        <taxon>Bacteria</taxon>
        <taxon>Bacillati</taxon>
        <taxon>Actinomycetota</taxon>
        <taxon>Actinomycetes</taxon>
        <taxon>Streptosporangiales</taxon>
        <taxon>Streptosporangiaceae</taxon>
        <taxon>Nonomuraea</taxon>
    </lineage>
</organism>
<protein>
    <submittedName>
        <fullName evidence="3">Protein N-acetyltransferase, RimJ/RimL family</fullName>
    </submittedName>
</protein>
<evidence type="ECO:0000313" key="4">
    <source>
        <dbReference type="Proteomes" id="UP000199361"/>
    </source>
</evidence>
<evidence type="ECO:0000256" key="1">
    <source>
        <dbReference type="SAM" id="MobiDB-lite"/>
    </source>
</evidence>
<dbReference type="Gene3D" id="3.40.630.30">
    <property type="match status" value="1"/>
</dbReference>
<dbReference type="PANTHER" id="PTHR43792">
    <property type="entry name" value="GNAT FAMILY, PUTATIVE (AFU_ORTHOLOGUE AFUA_3G00765)-RELATED-RELATED"/>
    <property type="match status" value="1"/>
</dbReference>
<dbReference type="EMBL" id="FOHX01000007">
    <property type="protein sequence ID" value="SEU19898.1"/>
    <property type="molecule type" value="Genomic_DNA"/>
</dbReference>
<keyword evidence="3" id="KW-0808">Transferase</keyword>
<dbReference type="PROSITE" id="PS51186">
    <property type="entry name" value="GNAT"/>
    <property type="match status" value="1"/>
</dbReference>
<evidence type="ECO:0000259" key="2">
    <source>
        <dbReference type="PROSITE" id="PS51186"/>
    </source>
</evidence>
<evidence type="ECO:0000313" key="3">
    <source>
        <dbReference type="EMBL" id="SEU19898.1"/>
    </source>
</evidence>
<feature type="compositionally biased region" description="Basic and acidic residues" evidence="1">
    <location>
        <begin position="176"/>
        <end position="188"/>
    </location>
</feature>
<reference evidence="3 4" key="1">
    <citation type="submission" date="2016-10" db="EMBL/GenBank/DDBJ databases">
        <authorList>
            <person name="de Groot N.N."/>
        </authorList>
    </citation>
    <scope>NUCLEOTIDE SEQUENCE [LARGE SCALE GENOMIC DNA]</scope>
    <source>
        <strain evidence="3 4">CGMCC 4.5598</strain>
    </source>
</reference>
<dbReference type="InterPro" id="IPR016181">
    <property type="entry name" value="Acyl_CoA_acyltransferase"/>
</dbReference>
<gene>
    <name evidence="3" type="ORF">SAMN05421811_107172</name>
</gene>
<keyword evidence="4" id="KW-1185">Reference proteome</keyword>
<dbReference type="PANTHER" id="PTHR43792:SF16">
    <property type="entry name" value="N-ACETYLTRANSFERASE DOMAIN-CONTAINING PROTEIN"/>
    <property type="match status" value="1"/>
</dbReference>
<feature type="domain" description="N-acetyltransferase" evidence="2">
    <location>
        <begin position="18"/>
        <end position="181"/>
    </location>
</feature>
<sequence length="188" mass="20903">MLLATVCPVDTPLETSRLVLRPFTAADAEQLIALHNDAEVMRYLNGGKPVPRERILGETLPRFVRGDFLAAVEKASGGFVGWFHLRPPEGGPADELELGYRLHRAAWGKGYATEGSLALIDHAFGELGARRVFAQTMAVNLGSRRVMEKCGMRFVRTFFEDWPDPIEGAEQGEVEYELRPEDRHPASP</sequence>
<dbReference type="InterPro" id="IPR000182">
    <property type="entry name" value="GNAT_dom"/>
</dbReference>
<name>A0A1I0K7K9_9ACTN</name>
<proteinExistence type="predicted"/>
<feature type="region of interest" description="Disordered" evidence="1">
    <location>
        <begin position="169"/>
        <end position="188"/>
    </location>
</feature>